<feature type="domain" description="CXXC-type" evidence="12">
    <location>
        <begin position="387"/>
        <end position="434"/>
    </location>
</feature>
<reference evidence="13" key="2">
    <citation type="submission" date="2025-08" db="UniProtKB">
        <authorList>
            <consortium name="Ensembl"/>
        </authorList>
    </citation>
    <scope>IDENTIFICATION</scope>
</reference>
<dbReference type="Pfam" id="PF02008">
    <property type="entry name" value="zf-CXXC"/>
    <property type="match status" value="2"/>
</dbReference>
<feature type="compositionally biased region" description="Basic and acidic residues" evidence="10">
    <location>
        <begin position="14"/>
        <end position="32"/>
    </location>
</feature>
<dbReference type="SMART" id="SM00391">
    <property type="entry name" value="MBD"/>
    <property type="match status" value="1"/>
</dbReference>
<keyword evidence="6" id="KW-0238">DNA-binding</keyword>
<evidence type="ECO:0000256" key="6">
    <source>
        <dbReference type="ARBA" id="ARBA00023125"/>
    </source>
</evidence>
<evidence type="ECO:0000256" key="2">
    <source>
        <dbReference type="ARBA" id="ARBA00022723"/>
    </source>
</evidence>
<reference evidence="13 14" key="1">
    <citation type="submission" date="2019-04" db="EMBL/GenBank/DDBJ databases">
        <authorList>
            <consortium name="Wellcome Sanger Institute Data Sharing"/>
        </authorList>
    </citation>
    <scope>NUCLEOTIDE SEQUENCE [LARGE SCALE GENOMIC DNA]</scope>
</reference>
<dbReference type="GO" id="GO:0005654">
    <property type="term" value="C:nucleoplasm"/>
    <property type="evidence" value="ECO:0007669"/>
    <property type="project" value="UniProtKB-ARBA"/>
</dbReference>
<dbReference type="InterPro" id="IPR001739">
    <property type="entry name" value="Methyl_CpG_DNA-bd"/>
</dbReference>
<proteinExistence type="predicted"/>
<dbReference type="OrthoDB" id="10072024at2759"/>
<keyword evidence="3 9" id="KW-0863">Zinc-finger</keyword>
<dbReference type="AlphaFoldDB" id="A0A8C9RGK5"/>
<dbReference type="GO" id="GO:0006346">
    <property type="term" value="P:DNA methylation-dependent constitutive heterochromatin formation"/>
    <property type="evidence" value="ECO:0007669"/>
    <property type="project" value="TreeGrafter"/>
</dbReference>
<dbReference type="GO" id="GO:0000122">
    <property type="term" value="P:negative regulation of transcription by RNA polymerase II"/>
    <property type="evidence" value="ECO:0007669"/>
    <property type="project" value="TreeGrafter"/>
</dbReference>
<protein>
    <recommendedName>
        <fullName evidence="15">Methyl-CpG-binding domain protein 1-like</fullName>
    </recommendedName>
</protein>
<dbReference type="GO" id="GO:0008270">
    <property type="term" value="F:zinc ion binding"/>
    <property type="evidence" value="ECO:0007669"/>
    <property type="project" value="UniProtKB-KW"/>
</dbReference>
<dbReference type="PROSITE" id="PS51058">
    <property type="entry name" value="ZF_CXXC"/>
    <property type="match status" value="2"/>
</dbReference>
<dbReference type="Ensembl" id="ENSSFOT00015013511.2">
    <property type="protein sequence ID" value="ENSSFOP00015013345.2"/>
    <property type="gene ID" value="ENSSFOG00015008591.2"/>
</dbReference>
<keyword evidence="4" id="KW-0862">Zinc</keyword>
<feature type="domain" description="MBD" evidence="11">
    <location>
        <begin position="171"/>
        <end position="239"/>
    </location>
</feature>
<evidence type="ECO:0000256" key="5">
    <source>
        <dbReference type="ARBA" id="ARBA00023015"/>
    </source>
</evidence>
<feature type="compositionally biased region" description="Low complexity" evidence="10">
    <location>
        <begin position="305"/>
        <end position="324"/>
    </location>
</feature>
<feature type="compositionally biased region" description="Polar residues" evidence="10">
    <location>
        <begin position="56"/>
        <end position="74"/>
    </location>
</feature>
<name>A0A8C9RGK5_SCLFO</name>
<comment type="subcellular location">
    <subcellularLocation>
        <location evidence="1">Nucleus</location>
    </subcellularLocation>
</comment>
<evidence type="ECO:0000256" key="10">
    <source>
        <dbReference type="SAM" id="MobiDB-lite"/>
    </source>
</evidence>
<dbReference type="InterPro" id="IPR002857">
    <property type="entry name" value="Znf_CXXC"/>
</dbReference>
<dbReference type="GO" id="GO:0008327">
    <property type="term" value="F:methyl-CpG binding"/>
    <property type="evidence" value="ECO:0007669"/>
    <property type="project" value="TreeGrafter"/>
</dbReference>
<evidence type="ECO:0000259" key="12">
    <source>
        <dbReference type="PROSITE" id="PS51058"/>
    </source>
</evidence>
<dbReference type="PROSITE" id="PS50982">
    <property type="entry name" value="MBD"/>
    <property type="match status" value="1"/>
</dbReference>
<evidence type="ECO:0000313" key="14">
    <source>
        <dbReference type="Proteomes" id="UP000694397"/>
    </source>
</evidence>
<evidence type="ECO:0000256" key="8">
    <source>
        <dbReference type="ARBA" id="ARBA00023242"/>
    </source>
</evidence>
<feature type="region of interest" description="Disordered" evidence="10">
    <location>
        <begin position="293"/>
        <end position="324"/>
    </location>
</feature>
<dbReference type="SUPFAM" id="SSF54171">
    <property type="entry name" value="DNA-binding domain"/>
    <property type="match status" value="1"/>
</dbReference>
<feature type="domain" description="CXXC-type" evidence="12">
    <location>
        <begin position="462"/>
        <end position="509"/>
    </location>
</feature>
<evidence type="ECO:0000256" key="4">
    <source>
        <dbReference type="ARBA" id="ARBA00022833"/>
    </source>
</evidence>
<dbReference type="GeneTree" id="ENSGT00950000183005"/>
<evidence type="ECO:0000256" key="7">
    <source>
        <dbReference type="ARBA" id="ARBA00023163"/>
    </source>
</evidence>
<organism evidence="13 14">
    <name type="scientific">Scleropages formosus</name>
    <name type="common">Asian bonytongue</name>
    <name type="synonym">Osteoglossum formosum</name>
    <dbReference type="NCBI Taxonomy" id="113540"/>
    <lineage>
        <taxon>Eukaryota</taxon>
        <taxon>Metazoa</taxon>
        <taxon>Chordata</taxon>
        <taxon>Craniata</taxon>
        <taxon>Vertebrata</taxon>
        <taxon>Euteleostomi</taxon>
        <taxon>Actinopterygii</taxon>
        <taxon>Neopterygii</taxon>
        <taxon>Teleostei</taxon>
        <taxon>Osteoglossocephala</taxon>
        <taxon>Osteoglossomorpha</taxon>
        <taxon>Osteoglossiformes</taxon>
        <taxon>Osteoglossidae</taxon>
        <taxon>Scleropages</taxon>
    </lineage>
</organism>
<sequence>MNEELLNSPVTARSPREQSARRGRGMDEHGGADKATVATTDEVKLMGNRGAGSVGQHGSQSSLESLQKETQSSPGDMAAHSQELICGVTSTEEVGEGSAGSREGAGAPKDEPPEDWLEPLEEDDEDDDRQSWELDILPGEILAGSERNFKKKSRSNSGVSAPKRRRRQNIADEEWEEWPVLGEGWKRKEVFRRSGFSVGKTDTYYMSPSGDRFRSKIELTKHLFGVMDLSTFDFKSGKFLDAITYRKMRRRRKVDVSRFLMDQSPINSEQSVFSDIMGPVDCCYSPDAPLGHLHGAGSQRHQPMSFLSSGSLQKSSTSSHSPYSFSTPPCSVQASPLQVDVAAQCPGNTTSLGPGKVTSLGCSTADMSSGEPPFHHLDPSEPGPSLAAGNPWLPCGQCRACLVTEDCGTCASCRNGLLNPDSRKPVRCRRRKCLCPIRKVPSRSVWERSVSSLHALLQGGPKKRNRRSCGMCNACLHTTDCGSCDFCIDKPKFGGSNKKRQKCRLRQCQRQAMRHLLPFQLGKSEYLTPEGWVGLGRPRPHYQYGARRGRSRKSEALWDDMEFTDDENEEGYMAIFKPGFHGPYLVPCTHILMLLLLNKFSSSDFLQITQIFSLADNAQTGVGTELPINRELLQLLEDLRRAVLPVHWVGLIVEGPRLQLVQCSKLSTMADTVVQIESGFHYQVSVQDQPLLLTHPLYEVHPSRLVSVVHVVSLLLDLERYAVCQGYPVTVPWAGLEPTSYVRAATCDFLVPRTKERCAKCSVAPLRL</sequence>
<evidence type="ECO:0000313" key="13">
    <source>
        <dbReference type="Ensembl" id="ENSSFOP00015013345.2"/>
    </source>
</evidence>
<dbReference type="InterPro" id="IPR016177">
    <property type="entry name" value="DNA-bd_dom_sf"/>
</dbReference>
<accession>A0A8C9RGK5</accession>
<evidence type="ECO:0000256" key="9">
    <source>
        <dbReference type="PROSITE-ProRule" id="PRU00509"/>
    </source>
</evidence>
<feature type="region of interest" description="Disordered" evidence="10">
    <location>
        <begin position="145"/>
        <end position="168"/>
    </location>
</feature>
<feature type="compositionally biased region" description="Acidic residues" evidence="10">
    <location>
        <begin position="112"/>
        <end position="128"/>
    </location>
</feature>
<dbReference type="PANTHER" id="PTHR12396">
    <property type="entry name" value="METHYL-CPG BINDING PROTEIN, MBD"/>
    <property type="match status" value="1"/>
</dbReference>
<evidence type="ECO:0000256" key="1">
    <source>
        <dbReference type="ARBA" id="ARBA00004123"/>
    </source>
</evidence>
<evidence type="ECO:0008006" key="15">
    <source>
        <dbReference type="Google" id="ProtNLM"/>
    </source>
</evidence>
<keyword evidence="2" id="KW-0479">Metal-binding</keyword>
<evidence type="ECO:0000259" key="11">
    <source>
        <dbReference type="PROSITE" id="PS50982"/>
    </source>
</evidence>
<keyword evidence="7" id="KW-0804">Transcription</keyword>
<dbReference type="Proteomes" id="UP000694397">
    <property type="component" value="Chromosome 22"/>
</dbReference>
<dbReference type="Gene3D" id="3.30.890.10">
    <property type="entry name" value="Methyl-cpg-binding Protein 2, Chain A"/>
    <property type="match status" value="1"/>
</dbReference>
<reference evidence="13" key="3">
    <citation type="submission" date="2025-09" db="UniProtKB">
        <authorList>
            <consortium name="Ensembl"/>
        </authorList>
    </citation>
    <scope>IDENTIFICATION</scope>
</reference>
<keyword evidence="8" id="KW-0539">Nucleus</keyword>
<dbReference type="PANTHER" id="PTHR12396:SF57">
    <property type="entry name" value="METHYL-CPG-BINDING DOMAIN PROTEIN 1"/>
    <property type="match status" value="1"/>
</dbReference>
<evidence type="ECO:0000256" key="3">
    <source>
        <dbReference type="ARBA" id="ARBA00022771"/>
    </source>
</evidence>
<feature type="region of interest" description="Disordered" evidence="10">
    <location>
        <begin position="1"/>
        <end position="129"/>
    </location>
</feature>
<dbReference type="CDD" id="cd01396">
    <property type="entry name" value="MeCP2_MBD"/>
    <property type="match status" value="1"/>
</dbReference>
<keyword evidence="14" id="KW-1185">Reference proteome</keyword>
<dbReference type="Pfam" id="PF01429">
    <property type="entry name" value="MBD"/>
    <property type="match status" value="1"/>
</dbReference>
<keyword evidence="5" id="KW-0805">Transcription regulation</keyword>